<gene>
    <name evidence="8" type="ORF">CTEN210_08021</name>
</gene>
<dbReference type="AlphaFoldDB" id="A0AAD3H5W2"/>
<accession>A0AAD3H5W2</accession>
<evidence type="ECO:0000259" key="7">
    <source>
        <dbReference type="Pfam" id="PF04116"/>
    </source>
</evidence>
<feature type="transmembrane region" description="Helical" evidence="5">
    <location>
        <begin position="169"/>
        <end position="190"/>
    </location>
</feature>
<evidence type="ECO:0000256" key="5">
    <source>
        <dbReference type="SAM" id="Phobius"/>
    </source>
</evidence>
<dbReference type="PANTHER" id="PTHR11863">
    <property type="entry name" value="STEROL DESATURASE"/>
    <property type="match status" value="1"/>
</dbReference>
<dbReference type="GO" id="GO:0016020">
    <property type="term" value="C:membrane"/>
    <property type="evidence" value="ECO:0007669"/>
    <property type="project" value="UniProtKB-SubCell"/>
</dbReference>
<feature type="transmembrane region" description="Helical" evidence="5">
    <location>
        <begin position="210"/>
        <end position="228"/>
    </location>
</feature>
<dbReference type="GO" id="GO:0016491">
    <property type="term" value="F:oxidoreductase activity"/>
    <property type="evidence" value="ECO:0007669"/>
    <property type="project" value="InterPro"/>
</dbReference>
<evidence type="ECO:0000256" key="4">
    <source>
        <dbReference type="ARBA" id="ARBA00023136"/>
    </source>
</evidence>
<evidence type="ECO:0000256" key="3">
    <source>
        <dbReference type="ARBA" id="ARBA00022989"/>
    </source>
</evidence>
<dbReference type="EMBL" id="BLLK01000045">
    <property type="protein sequence ID" value="GFH51545.1"/>
    <property type="molecule type" value="Genomic_DNA"/>
</dbReference>
<name>A0AAD3H5W2_9STRA</name>
<feature type="transmembrane region" description="Helical" evidence="5">
    <location>
        <begin position="126"/>
        <end position="148"/>
    </location>
</feature>
<evidence type="ECO:0000256" key="6">
    <source>
        <dbReference type="SAM" id="SignalP"/>
    </source>
</evidence>
<evidence type="ECO:0000313" key="8">
    <source>
        <dbReference type="EMBL" id="GFH51545.1"/>
    </source>
</evidence>
<keyword evidence="4 5" id="KW-0472">Membrane</keyword>
<comment type="caution">
    <text evidence="8">The sequence shown here is derived from an EMBL/GenBank/DDBJ whole genome shotgun (WGS) entry which is preliminary data.</text>
</comment>
<proteinExistence type="predicted"/>
<dbReference type="GO" id="GO:0008610">
    <property type="term" value="P:lipid biosynthetic process"/>
    <property type="evidence" value="ECO:0007669"/>
    <property type="project" value="InterPro"/>
</dbReference>
<keyword evidence="3 5" id="KW-1133">Transmembrane helix</keyword>
<organism evidence="8 9">
    <name type="scientific">Chaetoceros tenuissimus</name>
    <dbReference type="NCBI Taxonomy" id="426638"/>
    <lineage>
        <taxon>Eukaryota</taxon>
        <taxon>Sar</taxon>
        <taxon>Stramenopiles</taxon>
        <taxon>Ochrophyta</taxon>
        <taxon>Bacillariophyta</taxon>
        <taxon>Coscinodiscophyceae</taxon>
        <taxon>Chaetocerotophycidae</taxon>
        <taxon>Chaetocerotales</taxon>
        <taxon>Chaetocerotaceae</taxon>
        <taxon>Chaetoceros</taxon>
    </lineage>
</organism>
<comment type="subcellular location">
    <subcellularLocation>
        <location evidence="1">Membrane</location>
    </subcellularLocation>
</comment>
<evidence type="ECO:0000313" key="9">
    <source>
        <dbReference type="Proteomes" id="UP001054902"/>
    </source>
</evidence>
<evidence type="ECO:0000256" key="2">
    <source>
        <dbReference type="ARBA" id="ARBA00022692"/>
    </source>
</evidence>
<feature type="chain" id="PRO_5041927954" evidence="6">
    <location>
        <begin position="26"/>
        <end position="381"/>
    </location>
</feature>
<evidence type="ECO:0000256" key="1">
    <source>
        <dbReference type="ARBA" id="ARBA00004370"/>
    </source>
</evidence>
<dbReference type="GO" id="GO:0005506">
    <property type="term" value="F:iron ion binding"/>
    <property type="evidence" value="ECO:0007669"/>
    <property type="project" value="InterPro"/>
</dbReference>
<feature type="domain" description="Fatty acid hydroxylase" evidence="7">
    <location>
        <begin position="215"/>
        <end position="344"/>
    </location>
</feature>
<sequence length="381" mass="43587">MSLSPNTVLLVSILVVATLASAVYAKAVANDTSLYVDEPSDAYVPWPGSAWLDRMAEDSSNSFSHEGYTYKSAYEAVLNNDPASNPVKNFNAYINSFIVPHNISIHMVKTFGTFWGHHVICYLRNFLAGCLVYYGTAGFFHYHCYVHPRSKEIFKDRKRPSNEIILDQIKLAQASLFIYVLLPAISEYVIEEGYTKCYYTFEEIGGFVPYLLNMVAYFALVEIGIYWMHRTLHTNKFLYKHIHMPHHKYSKPDTLTPWASIAFHPLDGMLQACPYVLCLPIVPCHYLTHTIMIFFTAIWATYIHDSMDWNIDPIMGSKYHTIHHTHYIYNYGQIFTFCDRIWGTLRVPVGKTGVQEGPNKVKLLPAEKGWFGSGRGKVKST</sequence>
<dbReference type="InterPro" id="IPR006694">
    <property type="entry name" value="Fatty_acid_hydroxylase"/>
</dbReference>
<dbReference type="InterPro" id="IPR050307">
    <property type="entry name" value="Sterol_Desaturase_Related"/>
</dbReference>
<feature type="signal peptide" evidence="6">
    <location>
        <begin position="1"/>
        <end position="25"/>
    </location>
</feature>
<keyword evidence="2 5" id="KW-0812">Transmembrane</keyword>
<reference evidence="8 9" key="1">
    <citation type="journal article" date="2021" name="Sci. Rep.">
        <title>The genome of the diatom Chaetoceros tenuissimus carries an ancient integrated fragment of an extant virus.</title>
        <authorList>
            <person name="Hongo Y."/>
            <person name="Kimura K."/>
            <person name="Takaki Y."/>
            <person name="Yoshida Y."/>
            <person name="Baba S."/>
            <person name="Kobayashi G."/>
            <person name="Nagasaki K."/>
            <person name="Hano T."/>
            <person name="Tomaru Y."/>
        </authorList>
    </citation>
    <scope>NUCLEOTIDE SEQUENCE [LARGE SCALE GENOMIC DNA]</scope>
    <source>
        <strain evidence="8 9">NIES-3715</strain>
    </source>
</reference>
<protein>
    <submittedName>
        <fullName evidence="8">Delta7-sterol 5-desaturase</fullName>
    </submittedName>
</protein>
<keyword evidence="9" id="KW-1185">Reference proteome</keyword>
<keyword evidence="6" id="KW-0732">Signal</keyword>
<dbReference type="Pfam" id="PF04116">
    <property type="entry name" value="FA_hydroxylase"/>
    <property type="match status" value="1"/>
</dbReference>
<dbReference type="Proteomes" id="UP001054902">
    <property type="component" value="Unassembled WGS sequence"/>
</dbReference>